<evidence type="ECO:0000256" key="6">
    <source>
        <dbReference type="RuleBase" id="RU000481"/>
    </source>
</evidence>
<evidence type="ECO:0000256" key="2">
    <source>
        <dbReference type="ARBA" id="ARBA00007441"/>
    </source>
</evidence>
<accession>A0A3E4QZB6</accession>
<dbReference type="RefSeq" id="WP_117678767.1">
    <property type="nucleotide sequence ID" value="NZ_JAQCWE010000006.1"/>
</dbReference>
<dbReference type="EMBL" id="QSRJ01000001">
    <property type="protein sequence ID" value="RGL12258.1"/>
    <property type="molecule type" value="Genomic_DNA"/>
</dbReference>
<dbReference type="CDD" id="cd00609">
    <property type="entry name" value="AAT_like"/>
    <property type="match status" value="1"/>
</dbReference>
<comment type="caution">
    <text evidence="8">The sequence shown here is derived from an EMBL/GenBank/DDBJ whole genome shotgun (WGS) entry which is preliminary data.</text>
</comment>
<evidence type="ECO:0000256" key="3">
    <source>
        <dbReference type="ARBA" id="ARBA00022576"/>
    </source>
</evidence>
<evidence type="ECO:0000256" key="1">
    <source>
        <dbReference type="ARBA" id="ARBA00001933"/>
    </source>
</evidence>
<name>A0A3E4QZB6_9ACTN</name>
<evidence type="ECO:0000256" key="4">
    <source>
        <dbReference type="ARBA" id="ARBA00022679"/>
    </source>
</evidence>
<organism evidence="8 9">
    <name type="scientific">Collinsella tanakaei</name>
    <dbReference type="NCBI Taxonomy" id="626935"/>
    <lineage>
        <taxon>Bacteria</taxon>
        <taxon>Bacillati</taxon>
        <taxon>Actinomycetota</taxon>
        <taxon>Coriobacteriia</taxon>
        <taxon>Coriobacteriales</taxon>
        <taxon>Coriobacteriaceae</taxon>
        <taxon>Collinsella</taxon>
    </lineage>
</organism>
<dbReference type="Proteomes" id="UP000260943">
    <property type="component" value="Unassembled WGS sequence"/>
</dbReference>
<reference evidence="8 9" key="1">
    <citation type="submission" date="2018-08" db="EMBL/GenBank/DDBJ databases">
        <title>A genome reference for cultivated species of the human gut microbiota.</title>
        <authorList>
            <person name="Zou Y."/>
            <person name="Xue W."/>
            <person name="Luo G."/>
        </authorList>
    </citation>
    <scope>NUCLEOTIDE SEQUENCE [LARGE SCALE GENOMIC DNA]</scope>
    <source>
        <strain evidence="8 9">TF08-14</strain>
    </source>
</reference>
<dbReference type="GO" id="GO:0008483">
    <property type="term" value="F:transaminase activity"/>
    <property type="evidence" value="ECO:0007669"/>
    <property type="project" value="UniProtKB-KW"/>
</dbReference>
<dbReference type="PROSITE" id="PS00105">
    <property type="entry name" value="AA_TRANSFER_CLASS_1"/>
    <property type="match status" value="1"/>
</dbReference>
<comment type="similarity">
    <text evidence="2 6">Belongs to the class-I pyridoxal-phosphate-dependent aminotransferase family.</text>
</comment>
<keyword evidence="4 6" id="KW-0808">Transferase</keyword>
<evidence type="ECO:0000313" key="9">
    <source>
        <dbReference type="Proteomes" id="UP000260943"/>
    </source>
</evidence>
<feature type="domain" description="Aminotransferase class I/classII large" evidence="7">
    <location>
        <begin position="30"/>
        <end position="372"/>
    </location>
</feature>
<dbReference type="InterPro" id="IPR004839">
    <property type="entry name" value="Aminotransferase_I/II_large"/>
</dbReference>
<dbReference type="InterPro" id="IPR004838">
    <property type="entry name" value="NHTrfase_class1_PyrdxlP-BS"/>
</dbReference>
<dbReference type="PANTHER" id="PTHR46383">
    <property type="entry name" value="ASPARTATE AMINOTRANSFERASE"/>
    <property type="match status" value="1"/>
</dbReference>
<dbReference type="Pfam" id="PF00155">
    <property type="entry name" value="Aminotran_1_2"/>
    <property type="match status" value="1"/>
</dbReference>
<keyword evidence="3 6" id="KW-0032">Aminotransferase</keyword>
<proteinExistence type="inferred from homology"/>
<evidence type="ECO:0000256" key="5">
    <source>
        <dbReference type="ARBA" id="ARBA00022898"/>
    </source>
</evidence>
<dbReference type="InterPro" id="IPR050596">
    <property type="entry name" value="AspAT/PAT-like"/>
</dbReference>
<protein>
    <recommendedName>
        <fullName evidence="6">Aminotransferase</fullName>
        <ecNumber evidence="6">2.6.1.-</ecNumber>
    </recommendedName>
</protein>
<gene>
    <name evidence="8" type="ORF">DXC81_00940</name>
</gene>
<dbReference type="PRINTS" id="PR00753">
    <property type="entry name" value="ACCSYNTHASE"/>
</dbReference>
<dbReference type="InterPro" id="IPR015424">
    <property type="entry name" value="PyrdxlP-dep_Trfase"/>
</dbReference>
<sequence length="379" mass="40739">MRKSTNEALATLEPSGIRRFSALAAQTPGCIALALGEPEFDSPTSVREGAKSALDLGQTHYPPNNGTDELRRALSVYMARQGVSYAPDEVIATVGATEALAAAFAALLNPGDEVIIPTPAFGLYQSLVVMNHATPVYLDTAPFAFQLDEEALSACVTPRTKALVITSPNNPTGCVLAPASLDAVVNVARAHGIYVVCDDVYNRLVYEPGYERLAARVDKDLREQVVVVESFSKPWAMTGWRMGWVAAAHPVIDQIAKAHQFTVSSAVSFCMPAAARALELDPSHQLDTYRARRDRVLAQLAYMGLPVVEPAGAFYAFPRVEQTGLSSNEFCERAIREAGVALVPGTCFNAPGYVRLSYCIADDDLDEGLRRLGSFVAGL</sequence>
<evidence type="ECO:0000259" key="7">
    <source>
        <dbReference type="Pfam" id="PF00155"/>
    </source>
</evidence>
<keyword evidence="5" id="KW-0663">Pyridoxal phosphate</keyword>
<dbReference type="AlphaFoldDB" id="A0A3E4QZB6"/>
<dbReference type="InterPro" id="IPR015422">
    <property type="entry name" value="PyrdxlP-dep_Trfase_small"/>
</dbReference>
<dbReference type="Gene3D" id="3.40.640.10">
    <property type="entry name" value="Type I PLP-dependent aspartate aminotransferase-like (Major domain)"/>
    <property type="match status" value="1"/>
</dbReference>
<dbReference type="EC" id="2.6.1.-" evidence="6"/>
<dbReference type="InterPro" id="IPR015421">
    <property type="entry name" value="PyrdxlP-dep_Trfase_major"/>
</dbReference>
<evidence type="ECO:0000313" key="8">
    <source>
        <dbReference type="EMBL" id="RGL12258.1"/>
    </source>
</evidence>
<dbReference type="GO" id="GO:0030170">
    <property type="term" value="F:pyridoxal phosphate binding"/>
    <property type="evidence" value="ECO:0007669"/>
    <property type="project" value="InterPro"/>
</dbReference>
<comment type="cofactor">
    <cofactor evidence="1 6">
        <name>pyridoxal 5'-phosphate</name>
        <dbReference type="ChEBI" id="CHEBI:597326"/>
    </cofactor>
</comment>
<dbReference type="Gene3D" id="3.90.1150.10">
    <property type="entry name" value="Aspartate Aminotransferase, domain 1"/>
    <property type="match status" value="1"/>
</dbReference>
<dbReference type="SUPFAM" id="SSF53383">
    <property type="entry name" value="PLP-dependent transferases"/>
    <property type="match status" value="1"/>
</dbReference>
<dbReference type="GO" id="GO:0006520">
    <property type="term" value="P:amino acid metabolic process"/>
    <property type="evidence" value="ECO:0007669"/>
    <property type="project" value="InterPro"/>
</dbReference>
<dbReference type="PANTHER" id="PTHR46383:SF3">
    <property type="entry name" value="ASPARTATE AMINOTRANSFERASE-RELATED"/>
    <property type="match status" value="1"/>
</dbReference>